<dbReference type="InterPro" id="IPR003770">
    <property type="entry name" value="MLTG-like"/>
</dbReference>
<keyword evidence="1" id="KW-1003">Cell membrane</keyword>
<dbReference type="AlphaFoldDB" id="A0A6J6W9S4"/>
<keyword evidence="5" id="KW-0456">Lyase</keyword>
<dbReference type="GO" id="GO:0071555">
    <property type="term" value="P:cell wall organization"/>
    <property type="evidence" value="ECO:0007669"/>
    <property type="project" value="UniProtKB-KW"/>
</dbReference>
<dbReference type="NCBIfam" id="TIGR00247">
    <property type="entry name" value="endolytic transglycosylase MltG"/>
    <property type="match status" value="1"/>
</dbReference>
<proteinExistence type="inferred from homology"/>
<keyword evidence="6" id="KW-0961">Cell wall biogenesis/degradation</keyword>
<evidence type="ECO:0000256" key="4">
    <source>
        <dbReference type="ARBA" id="ARBA00023136"/>
    </source>
</evidence>
<dbReference type="PANTHER" id="PTHR30518">
    <property type="entry name" value="ENDOLYTIC MUREIN TRANSGLYCOSYLASE"/>
    <property type="match status" value="1"/>
</dbReference>
<name>A0A6J6W9S4_9ZZZZ</name>
<evidence type="ECO:0000256" key="1">
    <source>
        <dbReference type="ARBA" id="ARBA00022475"/>
    </source>
</evidence>
<evidence type="ECO:0000313" key="7">
    <source>
        <dbReference type="EMBL" id="CAB4780225.1"/>
    </source>
</evidence>
<dbReference type="GO" id="GO:0016829">
    <property type="term" value="F:lyase activity"/>
    <property type="evidence" value="ECO:0007669"/>
    <property type="project" value="UniProtKB-KW"/>
</dbReference>
<organism evidence="7">
    <name type="scientific">freshwater metagenome</name>
    <dbReference type="NCBI Taxonomy" id="449393"/>
    <lineage>
        <taxon>unclassified sequences</taxon>
        <taxon>metagenomes</taxon>
        <taxon>ecological metagenomes</taxon>
    </lineage>
</organism>
<dbReference type="PANTHER" id="PTHR30518:SF2">
    <property type="entry name" value="ENDOLYTIC MUREIN TRANSGLYCOSYLASE"/>
    <property type="match status" value="1"/>
</dbReference>
<sequence length="341" mass="37434">MRRNRFVSLILAFTLIIGTTAVIHEIRVRSIKVLDYVTSPSGTDTLIDIKKGDSGLQIARILYQRGVVASSEAFFRLAVSDVRSAGIAPGIHRVQLKISAQDALTQLLDASRIPGLVVVKEGAWRSEIFAELNKAGFDSKSLLSAANNVKLPQGFSGNEGLFFPAQYSFVKGTSALQALQEMVDRFSSEVVSNGLVQGRDGFTPMQLLTIASIIQAEGDEGDFPKISQVIRNRLKKGMPLQLDTTVHFIKHSRGQIFLDLASTKLSSPYNTYLHYGLPPGPIGTPGKAAMEASMQPMSGDWIFFITVKPGDTRFTASINEFNQWKSEYEKNYRAGLFGKKP</sequence>
<reference evidence="7" key="1">
    <citation type="submission" date="2020-05" db="EMBL/GenBank/DDBJ databases">
        <authorList>
            <person name="Chiriac C."/>
            <person name="Salcher M."/>
            <person name="Ghai R."/>
            <person name="Kavagutti S V."/>
        </authorList>
    </citation>
    <scope>NUCLEOTIDE SEQUENCE</scope>
</reference>
<evidence type="ECO:0000256" key="2">
    <source>
        <dbReference type="ARBA" id="ARBA00022692"/>
    </source>
</evidence>
<protein>
    <submittedName>
        <fullName evidence="7">Unannotated protein</fullName>
    </submittedName>
</protein>
<gene>
    <name evidence="7" type="ORF">UFOPK2967_00237</name>
</gene>
<dbReference type="Pfam" id="PF02618">
    <property type="entry name" value="YceG"/>
    <property type="match status" value="1"/>
</dbReference>
<keyword evidence="4" id="KW-0472">Membrane</keyword>
<keyword evidence="3" id="KW-1133">Transmembrane helix</keyword>
<evidence type="ECO:0000256" key="3">
    <source>
        <dbReference type="ARBA" id="ARBA00022989"/>
    </source>
</evidence>
<evidence type="ECO:0000256" key="5">
    <source>
        <dbReference type="ARBA" id="ARBA00023239"/>
    </source>
</evidence>
<dbReference type="EMBL" id="CAFAAC010000007">
    <property type="protein sequence ID" value="CAB4780225.1"/>
    <property type="molecule type" value="Genomic_DNA"/>
</dbReference>
<dbReference type="Gene3D" id="3.30.1490.480">
    <property type="entry name" value="Endolytic murein transglycosylase"/>
    <property type="match status" value="1"/>
</dbReference>
<dbReference type="HAMAP" id="MF_02065">
    <property type="entry name" value="MltG"/>
    <property type="match status" value="1"/>
</dbReference>
<evidence type="ECO:0000256" key="6">
    <source>
        <dbReference type="ARBA" id="ARBA00023316"/>
    </source>
</evidence>
<accession>A0A6J6W9S4</accession>
<keyword evidence="2" id="KW-0812">Transmembrane</keyword>